<dbReference type="SFLD" id="SFLDG00002">
    <property type="entry name" value="C1.7:_P-type_atpase_like"/>
    <property type="match status" value="1"/>
</dbReference>
<dbReference type="AlphaFoldDB" id="A0A398DI76"/>
<dbReference type="Proteomes" id="UP000266042">
    <property type="component" value="Unassembled WGS sequence"/>
</dbReference>
<dbReference type="EC" id="7.2.2.8" evidence="3"/>
<dbReference type="NCBIfam" id="TIGR01494">
    <property type="entry name" value="ATPase_P-type"/>
    <property type="match status" value="1"/>
</dbReference>
<dbReference type="InterPro" id="IPR006122">
    <property type="entry name" value="HMA_Cu_ion-bd"/>
</dbReference>
<evidence type="ECO:0000256" key="1">
    <source>
        <dbReference type="ARBA" id="ARBA00004651"/>
    </source>
</evidence>
<evidence type="ECO:0000256" key="7">
    <source>
        <dbReference type="ARBA" id="ARBA00022723"/>
    </source>
</evidence>
<keyword evidence="7 18" id="KW-0479">Metal-binding</keyword>
<evidence type="ECO:0000259" key="19">
    <source>
        <dbReference type="PROSITE" id="PS50846"/>
    </source>
</evidence>
<dbReference type="InterPro" id="IPR023299">
    <property type="entry name" value="ATPase_P-typ_cyto_dom_N"/>
</dbReference>
<dbReference type="GO" id="GO:0016887">
    <property type="term" value="F:ATP hydrolysis activity"/>
    <property type="evidence" value="ECO:0007669"/>
    <property type="project" value="InterPro"/>
</dbReference>
<dbReference type="InterPro" id="IPR023298">
    <property type="entry name" value="ATPase_P-typ_TM_dom_sf"/>
</dbReference>
<evidence type="ECO:0000256" key="4">
    <source>
        <dbReference type="ARBA" id="ARBA00022448"/>
    </source>
</evidence>
<feature type="domain" description="HMA" evidence="19">
    <location>
        <begin position="2"/>
        <end position="68"/>
    </location>
</feature>
<dbReference type="GO" id="GO:0005524">
    <property type="term" value="F:ATP binding"/>
    <property type="evidence" value="ECO:0007669"/>
    <property type="project" value="UniProtKB-UniRule"/>
</dbReference>
<feature type="transmembrane region" description="Helical" evidence="18">
    <location>
        <begin position="206"/>
        <end position="226"/>
    </location>
</feature>
<evidence type="ECO:0000256" key="5">
    <source>
        <dbReference type="ARBA" id="ARBA00022475"/>
    </source>
</evidence>
<feature type="transmembrane region" description="Helical" evidence="18">
    <location>
        <begin position="163"/>
        <end position="186"/>
    </location>
</feature>
<evidence type="ECO:0000256" key="6">
    <source>
        <dbReference type="ARBA" id="ARBA00022692"/>
    </source>
</evidence>
<sequence>MKTKDLGITGMTCAACAIAVERSVKKLDGVTSAAVNPATEKLTVEYDETRVDDEALKASIEKAGYGVAQPSAAKTVVIPVRGMTCAACSAAIERALRKLAGVTSASVNLTTEKATVVYDPTLVRVSALKNAITAAGYTPLDVEVTAANVDEDAQRKAHETRSLWQRFIVSALFAVPLLYLAMGSMIPWLGWPIPSWLSPMDFPLRYALVEVALVIPSIAAGYRFYIVGFRAIWHRAPNMDSLIAMGTSAAILYSGYSTWRIAQGSFGAVKELYFETAGVILTLILLGKSLESVSKGRTSQAIKKLMNLAPKTAIVVQGDREVELPVAEVEVGDIIRVRPGEKVPVDGEVVTGATSIDESMLTGESIPVEKHPGDKVVGASINGNGSITFRATHVGADTVLAQIVKLVEDAQGSKAPIAQLADVVSGYFVPIVFGIALLSAIVWLIAGKGSVFALTIFISVLTIACPCALGLATPTAIMVGTGKGAEYGVLIKGGAALEMTHKVQTVVFDKTGTITQGRPVVADVVTVPGVERSEVLGLAASTEKDSEHPLGTAIVRAAQEEHIALQPLENFAAVPGRGIEGTVALTRVLLGNAAFMAERSVDVAALGTAVDRFAEDGKTPMFVARDGKAIGVIAVADVVKESSARAIKTLHDMGIEVAMITGDNRRTADAIGRQVGIDRVLAEVLPQDKALEVKKLQAGGRRVAMVGDGINDAPALAQADVGIAIGNGTDVAIESADIVLMRSDLMDVATAIQLSKATIRNIRQNLFWAFGYNTLGIPIAAGLLYAFGGPKLNPMIGAAAMSLSSVSVLTNALRLRGFKPRR</sequence>
<dbReference type="CDD" id="cd02094">
    <property type="entry name" value="P-type_ATPase_Cu-like"/>
    <property type="match status" value="1"/>
</dbReference>
<keyword evidence="4" id="KW-0813">Transport</keyword>
<dbReference type="InterPro" id="IPR017969">
    <property type="entry name" value="Heavy-metal-associated_CS"/>
</dbReference>
<dbReference type="InterPro" id="IPR018303">
    <property type="entry name" value="ATPase_P-typ_P_site"/>
</dbReference>
<evidence type="ECO:0000256" key="9">
    <source>
        <dbReference type="ARBA" id="ARBA00022741"/>
    </source>
</evidence>
<dbReference type="InterPro" id="IPR023214">
    <property type="entry name" value="HAD_sf"/>
</dbReference>
<dbReference type="PROSITE" id="PS50846">
    <property type="entry name" value="HMA_2"/>
    <property type="match status" value="2"/>
</dbReference>
<dbReference type="PRINTS" id="PR00119">
    <property type="entry name" value="CATATPASE"/>
</dbReference>
<feature type="transmembrane region" description="Helical" evidence="18">
    <location>
        <begin position="424"/>
        <end position="445"/>
    </location>
</feature>
<dbReference type="Pfam" id="PF00702">
    <property type="entry name" value="Hydrolase"/>
    <property type="match status" value="1"/>
</dbReference>
<dbReference type="GO" id="GO:0140581">
    <property type="term" value="F:P-type monovalent copper transporter activity"/>
    <property type="evidence" value="ECO:0007669"/>
    <property type="project" value="UniProtKB-EC"/>
</dbReference>
<dbReference type="GO" id="GO:0005886">
    <property type="term" value="C:plasma membrane"/>
    <property type="evidence" value="ECO:0007669"/>
    <property type="project" value="UniProtKB-SubCell"/>
</dbReference>
<comment type="subcellular location">
    <subcellularLocation>
        <location evidence="1">Cell membrane</location>
        <topology evidence="1">Multi-pass membrane protein</topology>
    </subcellularLocation>
</comment>
<dbReference type="SUPFAM" id="SSF55008">
    <property type="entry name" value="HMA, heavy metal-associated domain"/>
    <property type="match status" value="2"/>
</dbReference>
<evidence type="ECO:0000256" key="10">
    <source>
        <dbReference type="ARBA" id="ARBA00022796"/>
    </source>
</evidence>
<keyword evidence="8" id="KW-0677">Repeat</keyword>
<evidence type="ECO:0000256" key="11">
    <source>
        <dbReference type="ARBA" id="ARBA00022840"/>
    </source>
</evidence>
<dbReference type="PANTHER" id="PTHR43520">
    <property type="entry name" value="ATP7, ISOFORM B"/>
    <property type="match status" value="1"/>
</dbReference>
<keyword evidence="14 18" id="KW-1133">Transmembrane helix</keyword>
<evidence type="ECO:0000256" key="16">
    <source>
        <dbReference type="ARBA" id="ARBA00023065"/>
    </source>
</evidence>
<proteinExistence type="inferred from homology"/>
<feature type="domain" description="HMA" evidence="19">
    <location>
        <begin position="74"/>
        <end position="140"/>
    </location>
</feature>
<keyword evidence="17 18" id="KW-0472">Membrane</keyword>
<keyword evidence="12" id="KW-0460">Magnesium</keyword>
<evidence type="ECO:0000256" key="18">
    <source>
        <dbReference type="RuleBase" id="RU362081"/>
    </source>
</evidence>
<keyword evidence="6 18" id="KW-0812">Transmembrane</keyword>
<keyword evidence="9 18" id="KW-0547">Nucleotide-binding</keyword>
<dbReference type="InterPro" id="IPR059000">
    <property type="entry name" value="ATPase_P-type_domA"/>
</dbReference>
<evidence type="ECO:0000256" key="3">
    <source>
        <dbReference type="ARBA" id="ARBA00012517"/>
    </source>
</evidence>
<dbReference type="InterPro" id="IPR006121">
    <property type="entry name" value="HMA_dom"/>
</dbReference>
<keyword evidence="16" id="KW-0406">Ion transport</keyword>
<dbReference type="InterPro" id="IPR001757">
    <property type="entry name" value="P_typ_ATPase"/>
</dbReference>
<dbReference type="InterPro" id="IPR044492">
    <property type="entry name" value="P_typ_ATPase_HD_dom"/>
</dbReference>
<dbReference type="Pfam" id="PF00122">
    <property type="entry name" value="E1-E2_ATPase"/>
    <property type="match status" value="1"/>
</dbReference>
<gene>
    <name evidence="20" type="ORF">SMC3_02425</name>
</gene>
<dbReference type="PRINTS" id="PR00942">
    <property type="entry name" value="CUATPASEI"/>
</dbReference>
<dbReference type="Gene3D" id="2.70.150.10">
    <property type="entry name" value="Calcium-transporting ATPase, cytoplasmic transduction domain A"/>
    <property type="match status" value="1"/>
</dbReference>
<dbReference type="Gene3D" id="3.40.50.1000">
    <property type="entry name" value="HAD superfamily/HAD-like"/>
    <property type="match status" value="1"/>
</dbReference>
<evidence type="ECO:0000256" key="17">
    <source>
        <dbReference type="ARBA" id="ARBA00023136"/>
    </source>
</evidence>
<name>A0A398DI76_9BACT</name>
<dbReference type="InterPro" id="IPR036412">
    <property type="entry name" value="HAD-like_sf"/>
</dbReference>
<keyword evidence="10" id="KW-0187">Copper transport</keyword>
<evidence type="ECO:0000256" key="2">
    <source>
        <dbReference type="ARBA" id="ARBA00006024"/>
    </source>
</evidence>
<dbReference type="InterPro" id="IPR008250">
    <property type="entry name" value="ATPase_P-typ_transduc_dom_A_sf"/>
</dbReference>
<dbReference type="NCBIfam" id="TIGR01525">
    <property type="entry name" value="ATPase-IB_hvy"/>
    <property type="match status" value="1"/>
</dbReference>
<keyword evidence="13" id="KW-1278">Translocase</keyword>
<dbReference type="Gene3D" id="3.40.1110.10">
    <property type="entry name" value="Calcium-transporting ATPase, cytoplasmic domain N"/>
    <property type="match status" value="1"/>
</dbReference>
<keyword evidence="5 18" id="KW-1003">Cell membrane</keyword>
<evidence type="ECO:0000313" key="20">
    <source>
        <dbReference type="EMBL" id="RIE14133.1"/>
    </source>
</evidence>
<reference evidence="20 21" key="1">
    <citation type="submission" date="2018-09" db="EMBL/GenBank/DDBJ databases">
        <title>Discovery and Ecogenomic Context for Candidatus Cryosericales, a Global Caldiserica Order Active in Thawing Permafrost.</title>
        <authorList>
            <person name="Martinez M.A."/>
            <person name="Woodcroft B.J."/>
            <person name="Ignacio Espinoza J.C."/>
            <person name="Zayed A."/>
            <person name="Singleton C.M."/>
            <person name="Boyd J."/>
            <person name="Li Y.-F."/>
            <person name="Purvine S."/>
            <person name="Maughan H."/>
            <person name="Hodgkins S.B."/>
            <person name="Anderson D."/>
            <person name="Sederholm M."/>
            <person name="Temperton B."/>
            <person name="Saleska S.R."/>
            <person name="Tyson G.W."/>
            <person name="Rich V.I."/>
        </authorList>
    </citation>
    <scope>NUCLEOTIDE SEQUENCE [LARGE SCALE GENOMIC DNA]</scope>
    <source>
        <strain evidence="20 21">SMC3</strain>
    </source>
</reference>
<dbReference type="GO" id="GO:0055070">
    <property type="term" value="P:copper ion homeostasis"/>
    <property type="evidence" value="ECO:0007669"/>
    <property type="project" value="TreeGrafter"/>
</dbReference>
<evidence type="ECO:0000256" key="13">
    <source>
        <dbReference type="ARBA" id="ARBA00022967"/>
    </source>
</evidence>
<dbReference type="NCBIfam" id="TIGR01511">
    <property type="entry name" value="ATPase-IB1_Cu"/>
    <property type="match status" value="1"/>
</dbReference>
<dbReference type="SFLD" id="SFLDF00027">
    <property type="entry name" value="p-type_atpase"/>
    <property type="match status" value="1"/>
</dbReference>
<dbReference type="InterPro" id="IPR036163">
    <property type="entry name" value="HMA_dom_sf"/>
</dbReference>
<dbReference type="GO" id="GO:0005507">
    <property type="term" value="F:copper ion binding"/>
    <property type="evidence" value="ECO:0007669"/>
    <property type="project" value="InterPro"/>
</dbReference>
<accession>A0A398DI76</accession>
<feature type="transmembrane region" description="Helical" evidence="18">
    <location>
        <begin position="766"/>
        <end position="788"/>
    </location>
</feature>
<protein>
    <recommendedName>
        <fullName evidence="3">P-type Cu(+) transporter</fullName>
        <ecNumber evidence="3">7.2.2.8</ecNumber>
    </recommendedName>
</protein>
<evidence type="ECO:0000256" key="15">
    <source>
        <dbReference type="ARBA" id="ARBA00023008"/>
    </source>
</evidence>
<dbReference type="InterPro" id="IPR027256">
    <property type="entry name" value="P-typ_ATPase_IB"/>
</dbReference>
<keyword evidence="15" id="KW-0186">Copper</keyword>
<dbReference type="Pfam" id="PF00403">
    <property type="entry name" value="HMA"/>
    <property type="match status" value="2"/>
</dbReference>
<dbReference type="FunFam" id="3.40.50.1000:FF:000031">
    <property type="entry name" value="Probable copper-transporting ATPase HMA5"/>
    <property type="match status" value="1"/>
</dbReference>
<evidence type="ECO:0000256" key="14">
    <source>
        <dbReference type="ARBA" id="ARBA00022989"/>
    </source>
</evidence>
<dbReference type="PRINTS" id="PR00943">
    <property type="entry name" value="CUATPASE"/>
</dbReference>
<feature type="transmembrane region" description="Helical" evidence="18">
    <location>
        <begin position="794"/>
        <end position="813"/>
    </location>
</feature>
<dbReference type="EMBL" id="QXIW01000014">
    <property type="protein sequence ID" value="RIE14133.1"/>
    <property type="molecule type" value="Genomic_DNA"/>
</dbReference>
<comment type="caution">
    <text evidence="20">The sequence shown here is derived from an EMBL/GenBank/DDBJ whole genome shotgun (WGS) entry which is preliminary data.</text>
</comment>
<organism evidence="20 21">
    <name type="scientific">Candidatus Cryosericum hinesii</name>
    <dbReference type="NCBI Taxonomy" id="2290915"/>
    <lineage>
        <taxon>Bacteria</taxon>
        <taxon>Pseudomonadati</taxon>
        <taxon>Caldisericota/Cryosericota group</taxon>
        <taxon>Candidatus Cryosericota</taxon>
        <taxon>Candidatus Cryosericia</taxon>
        <taxon>Candidatus Cryosericales</taxon>
        <taxon>Candidatus Cryosericaceae</taxon>
        <taxon>Candidatus Cryosericum</taxon>
    </lineage>
</organism>
<dbReference type="CDD" id="cd00371">
    <property type="entry name" value="HMA"/>
    <property type="match status" value="2"/>
</dbReference>
<dbReference type="FunFam" id="2.70.150.10:FF:000020">
    <property type="entry name" value="Copper-exporting P-type ATPase A"/>
    <property type="match status" value="1"/>
</dbReference>
<dbReference type="RefSeq" id="WP_119088262.1">
    <property type="nucleotide sequence ID" value="NZ_QXIV01000059.1"/>
</dbReference>
<feature type="transmembrane region" description="Helical" evidence="18">
    <location>
        <begin position="451"/>
        <end position="473"/>
    </location>
</feature>
<evidence type="ECO:0000313" key="21">
    <source>
        <dbReference type="Proteomes" id="UP000266042"/>
    </source>
</evidence>
<dbReference type="PANTHER" id="PTHR43520:SF8">
    <property type="entry name" value="P-TYPE CU(+) TRANSPORTER"/>
    <property type="match status" value="1"/>
</dbReference>
<dbReference type="SUPFAM" id="SSF81653">
    <property type="entry name" value="Calcium ATPase, transduction domain A"/>
    <property type="match status" value="1"/>
</dbReference>
<dbReference type="SUPFAM" id="SSF56784">
    <property type="entry name" value="HAD-like"/>
    <property type="match status" value="1"/>
</dbReference>
<dbReference type="SUPFAM" id="SSF81665">
    <property type="entry name" value="Calcium ATPase, transmembrane domain M"/>
    <property type="match status" value="1"/>
</dbReference>
<dbReference type="GO" id="GO:0043682">
    <property type="term" value="F:P-type divalent copper transporter activity"/>
    <property type="evidence" value="ECO:0007669"/>
    <property type="project" value="TreeGrafter"/>
</dbReference>
<dbReference type="PROSITE" id="PS01047">
    <property type="entry name" value="HMA_1"/>
    <property type="match status" value="1"/>
</dbReference>
<keyword evidence="11 18" id="KW-0067">ATP-binding</keyword>
<dbReference type="FunFam" id="3.30.70.100:FF:000005">
    <property type="entry name" value="Copper-exporting P-type ATPase A"/>
    <property type="match status" value="2"/>
</dbReference>
<dbReference type="SFLD" id="SFLDS00003">
    <property type="entry name" value="Haloacid_Dehalogenase"/>
    <property type="match status" value="1"/>
</dbReference>
<dbReference type="GO" id="GO:0060003">
    <property type="term" value="P:copper ion export"/>
    <property type="evidence" value="ECO:0007669"/>
    <property type="project" value="UniProtKB-ARBA"/>
</dbReference>
<dbReference type="Gene3D" id="3.30.70.100">
    <property type="match status" value="2"/>
</dbReference>
<evidence type="ECO:0000256" key="12">
    <source>
        <dbReference type="ARBA" id="ARBA00022842"/>
    </source>
</evidence>
<dbReference type="PROSITE" id="PS00154">
    <property type="entry name" value="ATPASE_E1_E2"/>
    <property type="match status" value="1"/>
</dbReference>
<dbReference type="NCBIfam" id="TIGR00003">
    <property type="entry name" value="copper ion binding protein"/>
    <property type="match status" value="2"/>
</dbReference>
<comment type="similarity">
    <text evidence="2 18">Belongs to the cation transport ATPase (P-type) (TC 3.A.3) family. Type IB subfamily.</text>
</comment>
<evidence type="ECO:0000256" key="8">
    <source>
        <dbReference type="ARBA" id="ARBA00022737"/>
    </source>
</evidence>